<dbReference type="Pfam" id="PF13561">
    <property type="entry name" value="adh_short_C2"/>
    <property type="match status" value="1"/>
</dbReference>
<dbReference type="GO" id="GO:0008206">
    <property type="term" value="P:bile acid metabolic process"/>
    <property type="evidence" value="ECO:0007669"/>
    <property type="project" value="UniProtKB-ARBA"/>
</dbReference>
<dbReference type="PANTHER" id="PTHR42760">
    <property type="entry name" value="SHORT-CHAIN DEHYDROGENASES/REDUCTASES FAMILY MEMBER"/>
    <property type="match status" value="1"/>
</dbReference>
<accession>A0A3M8P8P9</accession>
<evidence type="ECO:0000256" key="2">
    <source>
        <dbReference type="ARBA" id="ARBA00023002"/>
    </source>
</evidence>
<dbReference type="InterPro" id="IPR036291">
    <property type="entry name" value="NAD(P)-bd_dom_sf"/>
</dbReference>
<evidence type="ECO:0000313" key="3">
    <source>
        <dbReference type="EMBL" id="RNF39801.1"/>
    </source>
</evidence>
<dbReference type="RefSeq" id="WP_123164996.1">
    <property type="nucleotide sequence ID" value="NZ_RIAX01000004.1"/>
</dbReference>
<dbReference type="PRINTS" id="PR00080">
    <property type="entry name" value="SDRFAMILY"/>
</dbReference>
<evidence type="ECO:0000256" key="1">
    <source>
        <dbReference type="ARBA" id="ARBA00006484"/>
    </source>
</evidence>
<dbReference type="GO" id="GO:0047936">
    <property type="term" value="F:glucose 1-dehydrogenase [NAD(P)+] activity"/>
    <property type="evidence" value="ECO:0007669"/>
    <property type="project" value="UniProtKB-EC"/>
</dbReference>
<dbReference type="Gene3D" id="3.40.50.720">
    <property type="entry name" value="NAD(P)-binding Rossmann-like Domain"/>
    <property type="match status" value="1"/>
</dbReference>
<comment type="caution">
    <text evidence="3">The sequence shown here is derived from an EMBL/GenBank/DDBJ whole genome shotgun (WGS) entry which is preliminary data.</text>
</comment>
<dbReference type="EMBL" id="RIAX01000004">
    <property type="protein sequence ID" value="RNF39801.1"/>
    <property type="molecule type" value="Genomic_DNA"/>
</dbReference>
<gene>
    <name evidence="3" type="ORF">EEX84_07485</name>
</gene>
<comment type="similarity">
    <text evidence="1">Belongs to the short-chain dehydrogenases/reductases (SDR) family.</text>
</comment>
<dbReference type="EC" id="1.1.1.47" evidence="3"/>
<dbReference type="InterPro" id="IPR002347">
    <property type="entry name" value="SDR_fam"/>
</dbReference>
<name>A0A3M8P8P9_9BACL</name>
<sequence>MGRLEGKVALVTGGAKGQGEAISKIFAKEGATVIISDISEEGEEISNQINNNGGKAHFIPLDVSKSDQWTSIIDFIDDNYNRLDILVNNAGIPGAQNIETLLEDEWQTIIDVNAKSVFLGMKTAVNLMKRNSGGGSIINNSSIWGLVGSGRSAGYQGAKGAVTLLTKTAAIEFSKYNIRVNSIHPGIILTPMVKDSIESGRGQLLIDNTPLKRPGTPDEVAHAVLFLAADESSYITGVALPIDGGYTAG</sequence>
<keyword evidence="4" id="KW-1185">Reference proteome</keyword>
<dbReference type="SUPFAM" id="SSF51735">
    <property type="entry name" value="NAD(P)-binding Rossmann-fold domains"/>
    <property type="match status" value="1"/>
</dbReference>
<dbReference type="OrthoDB" id="286404at2"/>
<dbReference type="PRINTS" id="PR00081">
    <property type="entry name" value="GDHRDH"/>
</dbReference>
<protein>
    <submittedName>
        <fullName evidence="3">Glucose 1-dehydrogenase</fullName>
        <ecNumber evidence="3">1.1.1.47</ecNumber>
    </submittedName>
</protein>
<proteinExistence type="inferred from homology"/>
<reference evidence="3 4" key="1">
    <citation type="journal article" date="2018" name="Int. J. Syst. Evol. Microbiol.">
        <title>Planococcus salinus sp. nov., a moderately halophilic bacterium isolated from a saline-alkali soil.</title>
        <authorList>
            <person name="Gan L."/>
        </authorList>
    </citation>
    <scope>NUCLEOTIDE SEQUENCE [LARGE SCALE GENOMIC DNA]</scope>
    <source>
        <strain evidence="3 4">LCB217</strain>
    </source>
</reference>
<dbReference type="AlphaFoldDB" id="A0A3M8P8P9"/>
<organism evidence="3 4">
    <name type="scientific">Planococcus salinus</name>
    <dbReference type="NCBI Taxonomy" id="1848460"/>
    <lineage>
        <taxon>Bacteria</taxon>
        <taxon>Bacillati</taxon>
        <taxon>Bacillota</taxon>
        <taxon>Bacilli</taxon>
        <taxon>Bacillales</taxon>
        <taxon>Caryophanaceae</taxon>
        <taxon>Planococcus</taxon>
    </lineage>
</organism>
<keyword evidence="2 3" id="KW-0560">Oxidoreductase</keyword>
<dbReference type="FunFam" id="3.40.50.720:FF:000084">
    <property type="entry name" value="Short-chain dehydrogenase reductase"/>
    <property type="match status" value="1"/>
</dbReference>
<evidence type="ECO:0000313" key="4">
    <source>
        <dbReference type="Proteomes" id="UP000275473"/>
    </source>
</evidence>
<dbReference type="Proteomes" id="UP000275473">
    <property type="component" value="Unassembled WGS sequence"/>
</dbReference>
<dbReference type="NCBIfam" id="NF005559">
    <property type="entry name" value="PRK07231.1"/>
    <property type="match status" value="1"/>
</dbReference>